<feature type="transmembrane region" description="Helical" evidence="9">
    <location>
        <begin position="865"/>
        <end position="884"/>
    </location>
</feature>
<dbReference type="GO" id="GO:0042910">
    <property type="term" value="F:xenobiotic transmembrane transporter activity"/>
    <property type="evidence" value="ECO:0007669"/>
    <property type="project" value="TreeGrafter"/>
</dbReference>
<reference evidence="10 11" key="1">
    <citation type="submission" date="2019-10" db="EMBL/GenBank/DDBJ databases">
        <title>Genome diversity of Sutterella seckii.</title>
        <authorList>
            <person name="Chaplin A.V."/>
            <person name="Sokolova S.R."/>
            <person name="Mosin K.A."/>
            <person name="Ivanova E.L."/>
            <person name="Kochetkova T.O."/>
            <person name="Goltsov A.Y."/>
            <person name="Trofimov D.Y."/>
            <person name="Efimov B.A."/>
        </authorList>
    </citation>
    <scope>NUCLEOTIDE SEQUENCE [LARGE SCALE GENOMIC DNA]</scope>
    <source>
        <strain evidence="10 11">ASD393</strain>
    </source>
</reference>
<protein>
    <recommendedName>
        <fullName evidence="9">Efflux pump membrane transporter</fullName>
    </recommendedName>
</protein>
<comment type="subcellular location">
    <subcellularLocation>
        <location evidence="1 9">Cell inner membrane</location>
        <topology evidence="1 9">Multi-pass membrane protein</topology>
    </subcellularLocation>
</comment>
<dbReference type="SUPFAM" id="SSF82866">
    <property type="entry name" value="Multidrug efflux transporter AcrB transmembrane domain"/>
    <property type="match status" value="2"/>
</dbReference>
<dbReference type="PRINTS" id="PR00702">
    <property type="entry name" value="ACRIFLAVINRP"/>
</dbReference>
<evidence type="ECO:0000256" key="1">
    <source>
        <dbReference type="ARBA" id="ARBA00004429"/>
    </source>
</evidence>
<feature type="transmembrane region" description="Helical" evidence="9">
    <location>
        <begin position="965"/>
        <end position="987"/>
    </location>
</feature>
<dbReference type="FunFam" id="3.30.70.1430:FF:000001">
    <property type="entry name" value="Efflux pump membrane transporter"/>
    <property type="match status" value="1"/>
</dbReference>
<dbReference type="Gene3D" id="3.30.70.1430">
    <property type="entry name" value="Multidrug efflux transporter AcrB pore domain"/>
    <property type="match status" value="2"/>
</dbReference>
<keyword evidence="4" id="KW-1003">Cell membrane</keyword>
<feature type="transmembrane region" description="Helical" evidence="9">
    <location>
        <begin position="435"/>
        <end position="458"/>
    </location>
</feature>
<feature type="transmembrane region" description="Helical" evidence="9">
    <location>
        <begin position="367"/>
        <end position="388"/>
    </location>
</feature>
<dbReference type="InterPro" id="IPR004764">
    <property type="entry name" value="MdtF-like"/>
</dbReference>
<keyword evidence="8 9" id="KW-0472">Membrane</keyword>
<feature type="transmembrane region" description="Helical" evidence="9">
    <location>
        <begin position="917"/>
        <end position="938"/>
    </location>
</feature>
<evidence type="ECO:0000256" key="6">
    <source>
        <dbReference type="ARBA" id="ARBA00022692"/>
    </source>
</evidence>
<dbReference type="Proteomes" id="UP000430564">
    <property type="component" value="Unassembled WGS sequence"/>
</dbReference>
<evidence type="ECO:0000313" key="10">
    <source>
        <dbReference type="EMBL" id="KAB7661637.1"/>
    </source>
</evidence>
<evidence type="ECO:0000256" key="5">
    <source>
        <dbReference type="ARBA" id="ARBA00022519"/>
    </source>
</evidence>
<dbReference type="PANTHER" id="PTHR32063:SF76">
    <property type="entry name" value="EFFLUX PUMP MEMBRANE TRANSPORTER"/>
    <property type="match status" value="1"/>
</dbReference>
<feature type="transmembrane region" description="Helical" evidence="9">
    <location>
        <begin position="394"/>
        <end position="414"/>
    </location>
</feature>
<organism evidence="10 11">
    <name type="scientific">Sutterella seckii</name>
    <dbReference type="NCBI Taxonomy" id="1944635"/>
    <lineage>
        <taxon>Bacteria</taxon>
        <taxon>Pseudomonadati</taxon>
        <taxon>Pseudomonadota</taxon>
        <taxon>Betaproteobacteria</taxon>
        <taxon>Burkholderiales</taxon>
        <taxon>Sutterellaceae</taxon>
        <taxon>Sutterella</taxon>
    </lineage>
</organism>
<dbReference type="FunFam" id="1.20.1640.10:FF:000001">
    <property type="entry name" value="Efflux pump membrane transporter"/>
    <property type="match status" value="1"/>
</dbReference>
<dbReference type="SUPFAM" id="SSF82693">
    <property type="entry name" value="Multidrug efflux transporter AcrB pore domain, PN1, PN2, PC1 and PC2 subdomains"/>
    <property type="match status" value="4"/>
</dbReference>
<gene>
    <name evidence="10" type="ORF">GBM95_04340</name>
</gene>
<feature type="transmembrane region" description="Helical" evidence="9">
    <location>
        <begin position="341"/>
        <end position="360"/>
    </location>
</feature>
<dbReference type="NCBIfam" id="TIGR00915">
    <property type="entry name" value="2A0602"/>
    <property type="match status" value="1"/>
</dbReference>
<feature type="transmembrane region" description="Helical" evidence="9">
    <location>
        <begin position="12"/>
        <end position="33"/>
    </location>
</feature>
<evidence type="ECO:0000256" key="4">
    <source>
        <dbReference type="ARBA" id="ARBA00022475"/>
    </source>
</evidence>
<evidence type="ECO:0000256" key="2">
    <source>
        <dbReference type="ARBA" id="ARBA00010942"/>
    </source>
</evidence>
<dbReference type="AlphaFoldDB" id="A0A6I1EQJ7"/>
<dbReference type="InterPro" id="IPR001036">
    <property type="entry name" value="Acrflvin-R"/>
</dbReference>
<keyword evidence="3 9" id="KW-0813">Transport</keyword>
<proteinExistence type="inferred from homology"/>
<dbReference type="OrthoDB" id="9177212at2"/>
<evidence type="ECO:0000256" key="9">
    <source>
        <dbReference type="RuleBase" id="RU364070"/>
    </source>
</evidence>
<dbReference type="PANTHER" id="PTHR32063">
    <property type="match status" value="1"/>
</dbReference>
<dbReference type="GO" id="GO:0009636">
    <property type="term" value="P:response to toxic substance"/>
    <property type="evidence" value="ECO:0007669"/>
    <property type="project" value="UniProtKB-ARBA"/>
</dbReference>
<dbReference type="GO" id="GO:0015562">
    <property type="term" value="F:efflux transmembrane transporter activity"/>
    <property type="evidence" value="ECO:0007669"/>
    <property type="project" value="InterPro"/>
</dbReference>
<dbReference type="InterPro" id="IPR027463">
    <property type="entry name" value="AcrB_DN_DC_subdom"/>
</dbReference>
<dbReference type="GO" id="GO:0005886">
    <property type="term" value="C:plasma membrane"/>
    <property type="evidence" value="ECO:0007669"/>
    <property type="project" value="UniProtKB-SubCell"/>
</dbReference>
<dbReference type="Gene3D" id="3.30.70.1320">
    <property type="entry name" value="Multidrug efflux transporter AcrB pore domain like"/>
    <property type="match status" value="1"/>
</dbReference>
<feature type="transmembrane region" description="Helical" evidence="9">
    <location>
        <begin position="891"/>
        <end position="911"/>
    </location>
</feature>
<dbReference type="Gene3D" id="3.30.2090.10">
    <property type="entry name" value="Multidrug efflux transporter AcrB TolC docking domain, DN and DC subdomains"/>
    <property type="match status" value="2"/>
</dbReference>
<keyword evidence="7 9" id="KW-1133">Transmembrane helix</keyword>
<evidence type="ECO:0000256" key="3">
    <source>
        <dbReference type="ARBA" id="ARBA00022448"/>
    </source>
</evidence>
<evidence type="ECO:0000256" key="7">
    <source>
        <dbReference type="ARBA" id="ARBA00022989"/>
    </source>
</evidence>
<keyword evidence="6 9" id="KW-0812">Transmembrane</keyword>
<comment type="caution">
    <text evidence="10">The sequence shown here is derived from an EMBL/GenBank/DDBJ whole genome shotgun (WGS) entry which is preliminary data.</text>
</comment>
<feature type="transmembrane region" description="Helical" evidence="9">
    <location>
        <begin position="999"/>
        <end position="1020"/>
    </location>
</feature>
<dbReference type="Gene3D" id="3.30.70.1440">
    <property type="entry name" value="Multidrug efflux transporter AcrB pore domain"/>
    <property type="match status" value="1"/>
</dbReference>
<dbReference type="EMBL" id="WEHX01000017">
    <property type="protein sequence ID" value="KAB7661637.1"/>
    <property type="molecule type" value="Genomic_DNA"/>
</dbReference>
<dbReference type="Gene3D" id="1.20.1640.10">
    <property type="entry name" value="Multidrug efflux transporter AcrB transmembrane domain"/>
    <property type="match status" value="2"/>
</dbReference>
<dbReference type="Pfam" id="PF00873">
    <property type="entry name" value="ACR_tran"/>
    <property type="match status" value="1"/>
</dbReference>
<keyword evidence="5 9" id="KW-0997">Cell inner membrane</keyword>
<feature type="transmembrane region" description="Helical" evidence="9">
    <location>
        <begin position="470"/>
        <end position="497"/>
    </location>
</feature>
<dbReference type="RefSeq" id="WP_152157963.1">
    <property type="nucleotide sequence ID" value="NZ_WEHX01000017.1"/>
</dbReference>
<dbReference type="SUPFAM" id="SSF82714">
    <property type="entry name" value="Multidrug efflux transporter AcrB TolC docking domain, DN and DC subdomains"/>
    <property type="match status" value="2"/>
</dbReference>
<evidence type="ECO:0000313" key="11">
    <source>
        <dbReference type="Proteomes" id="UP000430564"/>
    </source>
</evidence>
<comment type="similarity">
    <text evidence="2 9">Belongs to the resistance-nodulation-cell division (RND) (TC 2.A.6) family.</text>
</comment>
<sequence length="1030" mass="110431">MLSRIFILRPRLAAVLNIIITLAGIIGLMNLPVEEYPNIAPPSLFVSASYTGASADVVEQTVGMPIEDEINGIDDLLYFSSTSSNDGSYSCSVTFRTGTDTDIALVNLQNAVKRAEAQLPSEVTRSGIRVEKRGDDNLGMIAFMTDGTKLSQSDLVNYVNDTLKDALARVEGVSSAELMSNRWSAMRIWLDPLRLAGLGLSAEDVRAAVESQNLAGAAGSIGSEGASDWITYKLNVTGRLKTVEEFENVVVRTDPEKGRQVLLKDVARVELGSVSYAGKVMHNGQESVGLGLYRAPDANALSTMNRVKEELERWKPRFPEGVSYVFGYDPTEFIQVSMEEMATTLVAALALVVGVTWLFLGDWRATLVPASAISVSLLGAFAGLYLLGFSINTLTMFGLILVIGSLVDDAIVVVENTQRLIDEGLEPRAAAQKSMGEITGAVIATTLVTIACYAPLLFYSGMTGEIYKQFAASMCIALTLSTVVALTLSPALCGLILRRREAGSGGFLLRAAESGLGWLRDRYLGGVGVLLKHMTLSLLIFAGVCAGVWLLYRSLPASFLPAEDKGVVMVNMELAPGAAQVRTEAAMTGMRERIAAIPGVRSTMTMSGMSMMSGSGENVAMCIADLDAWDKRTDPERSIASIMTKIRRSTEDMASAEVTPFAPPAIMGLGAMGGVSFELCSTSGTTPSELARTAQGIADELAKSGAVRSAMTSFRADTVQLRFTLDRAKAELLGVSAQDAYSALQNALASYYINDFTMKNNNYEVIMQAEPGYRANARDIEEISVVNSSGHLVPLSAIGSVSYETGARELSRFNKMSSASMNVQTAEGASEGEVFSVIEALNLPEGFTIEWTGLSRQQVENQGRIVLFTGLALLFAYLFLVAQYESWMMPVSVMLSVVFALAGGLLGLKLAGLDLSIYAQLGLVMLIGLSAKSAILMVEFSKVKRESGLPADEAARAGASQRFRAVMMTAWSFIFGVLPMVFATGAGSGSREAIGVTTFSGMLLASIIGIFFTPVFYAFLERVMDRFSRK</sequence>
<evidence type="ECO:0000256" key="8">
    <source>
        <dbReference type="ARBA" id="ARBA00023136"/>
    </source>
</evidence>
<name>A0A6I1EQJ7_9BURK</name>
<accession>A0A6I1EQJ7</accession>
<feature type="transmembrane region" description="Helical" evidence="9">
    <location>
        <begin position="529"/>
        <end position="552"/>
    </location>
</feature>